<reference evidence="8 9" key="1">
    <citation type="submission" date="2020-08" db="EMBL/GenBank/DDBJ databases">
        <title>Genomic Encyclopedia of Type Strains, Phase IV (KMG-IV): sequencing the most valuable type-strain genomes for metagenomic binning, comparative biology and taxonomic classification.</title>
        <authorList>
            <person name="Goeker M."/>
        </authorList>
    </citation>
    <scope>NUCLEOTIDE SEQUENCE [LARGE SCALE GENOMIC DNA]</scope>
    <source>
        <strain evidence="8 9">DSM 14878</strain>
    </source>
</reference>
<dbReference type="Pfam" id="PF00551">
    <property type="entry name" value="Formyl_trans_N"/>
    <property type="match status" value="1"/>
</dbReference>
<dbReference type="EMBL" id="JACIDA010000001">
    <property type="protein sequence ID" value="MBB3871514.1"/>
    <property type="molecule type" value="Genomic_DNA"/>
</dbReference>
<dbReference type="EC" id="2.1.2.2" evidence="6"/>
<dbReference type="NCBIfam" id="TIGR00639">
    <property type="entry name" value="PurN"/>
    <property type="match status" value="1"/>
</dbReference>
<dbReference type="GO" id="GO:0004644">
    <property type="term" value="F:phosphoribosylglycinamide formyltransferase activity"/>
    <property type="evidence" value="ECO:0007669"/>
    <property type="project" value="UniProtKB-UniRule"/>
</dbReference>
<dbReference type="CDD" id="cd08645">
    <property type="entry name" value="FMT_core_GART"/>
    <property type="match status" value="1"/>
</dbReference>
<dbReference type="PANTHER" id="PTHR43369:SF2">
    <property type="entry name" value="PHOSPHORIBOSYLGLYCINAMIDE FORMYLTRANSFERASE"/>
    <property type="match status" value="1"/>
</dbReference>
<feature type="binding site" evidence="6">
    <location>
        <position position="73"/>
    </location>
    <ligand>
        <name>(6R)-10-formyltetrahydrofolate</name>
        <dbReference type="ChEBI" id="CHEBI:195366"/>
    </ligand>
</feature>
<dbReference type="Gene3D" id="3.40.50.170">
    <property type="entry name" value="Formyl transferase, N-terminal domain"/>
    <property type="match status" value="1"/>
</dbReference>
<keyword evidence="3 6" id="KW-0658">Purine biosynthesis</keyword>
<comment type="function">
    <text evidence="6">Catalyzes the transfer of a formyl group from 10-formyltetrahydrofolate to 5-phospho-ribosyl-glycinamide (GAR), producing 5-phospho-ribosyl-N-formylglycinamide (FGAR) and tetrahydrofolate.</text>
</comment>
<feature type="active site" description="Proton donor" evidence="6">
    <location>
        <position position="117"/>
    </location>
</feature>
<evidence type="ECO:0000313" key="9">
    <source>
        <dbReference type="Proteomes" id="UP000532936"/>
    </source>
</evidence>
<dbReference type="UniPathway" id="UPA00074">
    <property type="reaction ID" value="UER00126"/>
</dbReference>
<dbReference type="PROSITE" id="PS00373">
    <property type="entry name" value="GART"/>
    <property type="match status" value="1"/>
</dbReference>
<feature type="site" description="Raises pKa of active site His" evidence="6">
    <location>
        <position position="153"/>
    </location>
</feature>
<accession>A0A7W6A1I0</accession>
<feature type="binding site" evidence="6">
    <location>
        <begin position="19"/>
        <end position="21"/>
    </location>
    <ligand>
        <name>N(1)-(5-phospho-beta-D-ribosyl)glycinamide</name>
        <dbReference type="ChEBI" id="CHEBI:143788"/>
    </ligand>
</feature>
<gene>
    <name evidence="6" type="primary">purN</name>
    <name evidence="8" type="ORF">GGR11_001028</name>
</gene>
<comment type="catalytic activity">
    <reaction evidence="5 6">
        <text>N(1)-(5-phospho-beta-D-ribosyl)glycinamide + (6R)-10-formyltetrahydrofolate = N(2)-formyl-N(1)-(5-phospho-beta-D-ribosyl)glycinamide + (6S)-5,6,7,8-tetrahydrofolate + H(+)</text>
        <dbReference type="Rhea" id="RHEA:15053"/>
        <dbReference type="ChEBI" id="CHEBI:15378"/>
        <dbReference type="ChEBI" id="CHEBI:57453"/>
        <dbReference type="ChEBI" id="CHEBI:143788"/>
        <dbReference type="ChEBI" id="CHEBI:147286"/>
        <dbReference type="ChEBI" id="CHEBI:195366"/>
        <dbReference type="EC" id="2.1.2.2"/>
    </reaction>
</comment>
<organism evidence="8 9">
    <name type="scientific">Brevundimonas mediterranea</name>
    <dbReference type="NCBI Taxonomy" id="74329"/>
    <lineage>
        <taxon>Bacteria</taxon>
        <taxon>Pseudomonadati</taxon>
        <taxon>Pseudomonadota</taxon>
        <taxon>Alphaproteobacteria</taxon>
        <taxon>Caulobacterales</taxon>
        <taxon>Caulobacteraceae</taxon>
        <taxon>Brevundimonas</taxon>
    </lineage>
</organism>
<name>A0A7W6A1I0_9CAUL</name>
<dbReference type="GO" id="GO:0006189">
    <property type="term" value="P:'de novo' IMP biosynthetic process"/>
    <property type="evidence" value="ECO:0007669"/>
    <property type="project" value="UniProtKB-UniRule"/>
</dbReference>
<dbReference type="InterPro" id="IPR004607">
    <property type="entry name" value="GART"/>
</dbReference>
<dbReference type="PANTHER" id="PTHR43369">
    <property type="entry name" value="PHOSPHORIBOSYLGLYCINAMIDE FORMYLTRANSFERASE"/>
    <property type="match status" value="1"/>
</dbReference>
<keyword evidence="2 6" id="KW-0808">Transferase</keyword>
<dbReference type="GO" id="GO:0005829">
    <property type="term" value="C:cytosol"/>
    <property type="evidence" value="ECO:0007669"/>
    <property type="project" value="TreeGrafter"/>
</dbReference>
<evidence type="ECO:0000259" key="7">
    <source>
        <dbReference type="Pfam" id="PF00551"/>
    </source>
</evidence>
<dbReference type="InterPro" id="IPR002376">
    <property type="entry name" value="Formyl_transf_N"/>
</dbReference>
<protein>
    <recommendedName>
        <fullName evidence="6">Phosphoribosylglycinamide formyltransferase</fullName>
        <ecNumber evidence="6">2.1.2.2</ecNumber>
    </recommendedName>
    <alternativeName>
        <fullName evidence="6">5'-phosphoribosylglycinamide transformylase</fullName>
    </alternativeName>
    <alternativeName>
        <fullName evidence="6">GAR transformylase</fullName>
        <shortName evidence="6">GART</shortName>
    </alternativeName>
</protein>
<dbReference type="Proteomes" id="UP000532936">
    <property type="component" value="Unassembled WGS sequence"/>
</dbReference>
<sequence length="200" mass="20664">MSSQAVSPVRVAVLISGTGSNMAALIDAGQAADSGYEVALVLSNIEDAGGLAIASAKGVATASIPHKPFGKDREAHERAVDEALRAAGVEVVALAGYMRILTPWLVRAWDGLMLNIHPSLLPLYPGLDTHARAIAAGDAEAGCTVHLVTEGVDEGPILDQARVPILGDDTPAALAERVKTAEHGLYPQVLTSFCKGLARA</sequence>
<evidence type="ECO:0000256" key="3">
    <source>
        <dbReference type="ARBA" id="ARBA00022755"/>
    </source>
</evidence>
<comment type="similarity">
    <text evidence="4 6">Belongs to the GART family.</text>
</comment>
<proteinExistence type="inferred from homology"/>
<feature type="domain" description="Formyl transferase N-terminal" evidence="7">
    <location>
        <begin position="10"/>
        <end position="190"/>
    </location>
</feature>
<evidence type="ECO:0000256" key="2">
    <source>
        <dbReference type="ARBA" id="ARBA00022679"/>
    </source>
</evidence>
<feature type="binding site" evidence="6">
    <location>
        <position position="115"/>
    </location>
    <ligand>
        <name>(6R)-10-formyltetrahydrofolate</name>
        <dbReference type="ChEBI" id="CHEBI:195366"/>
    </ligand>
</feature>
<dbReference type="InterPro" id="IPR036477">
    <property type="entry name" value="Formyl_transf_N_sf"/>
</dbReference>
<evidence type="ECO:0000256" key="4">
    <source>
        <dbReference type="ARBA" id="ARBA00038440"/>
    </source>
</evidence>
<evidence type="ECO:0000313" key="8">
    <source>
        <dbReference type="EMBL" id="MBB3871514.1"/>
    </source>
</evidence>
<dbReference type="RefSeq" id="WP_246331565.1">
    <property type="nucleotide sequence ID" value="NZ_JACIDA010000001.1"/>
</dbReference>
<comment type="caution">
    <text evidence="8">The sequence shown here is derived from an EMBL/GenBank/DDBJ whole genome shotgun (WGS) entry which is preliminary data.</text>
</comment>
<comment type="pathway">
    <text evidence="1 6">Purine metabolism; IMP biosynthesis via de novo pathway; N(2)-formyl-N(1)-(5-phospho-D-ribosyl)glycinamide from N(1)-(5-phospho-D-ribosyl)glycinamide (10-formyl THF route): step 1/1.</text>
</comment>
<dbReference type="AlphaFoldDB" id="A0A7W6A1I0"/>
<evidence type="ECO:0000256" key="1">
    <source>
        <dbReference type="ARBA" id="ARBA00005054"/>
    </source>
</evidence>
<feature type="binding site" evidence="6">
    <location>
        <begin position="98"/>
        <end position="101"/>
    </location>
    <ligand>
        <name>(6R)-10-formyltetrahydrofolate</name>
        <dbReference type="ChEBI" id="CHEBI:195366"/>
    </ligand>
</feature>
<evidence type="ECO:0000256" key="5">
    <source>
        <dbReference type="ARBA" id="ARBA00047664"/>
    </source>
</evidence>
<dbReference type="SUPFAM" id="SSF53328">
    <property type="entry name" value="Formyltransferase"/>
    <property type="match status" value="1"/>
</dbReference>
<dbReference type="HAMAP" id="MF_01930">
    <property type="entry name" value="PurN"/>
    <property type="match status" value="1"/>
</dbReference>
<dbReference type="InterPro" id="IPR001555">
    <property type="entry name" value="GART_AS"/>
</dbReference>
<evidence type="ECO:0000256" key="6">
    <source>
        <dbReference type="HAMAP-Rule" id="MF_01930"/>
    </source>
</evidence>